<evidence type="ECO:0000256" key="9">
    <source>
        <dbReference type="ARBA" id="ARBA00031306"/>
    </source>
</evidence>
<proteinExistence type="inferred from homology"/>
<dbReference type="Gene3D" id="3.10.520.10">
    <property type="entry name" value="ApbE-like domains"/>
    <property type="match status" value="1"/>
</dbReference>
<keyword evidence="12" id="KW-0472">Membrane</keyword>
<accession>A0ABS2MR42</accession>
<evidence type="ECO:0000256" key="4">
    <source>
        <dbReference type="ARBA" id="ARBA00022630"/>
    </source>
</evidence>
<feature type="compositionally biased region" description="Basic and acidic residues" evidence="13">
    <location>
        <begin position="40"/>
        <end position="49"/>
    </location>
</feature>
<evidence type="ECO:0000313" key="15">
    <source>
        <dbReference type="Proteomes" id="UP000767854"/>
    </source>
</evidence>
<comment type="subcellular location">
    <subcellularLocation>
        <location evidence="12">Cell inner membrane</location>
        <topology evidence="12">Lipid-anchor</topology>
        <orientation evidence="12">Periplasmic side</orientation>
    </subcellularLocation>
</comment>
<dbReference type="Pfam" id="PF02424">
    <property type="entry name" value="ApbE"/>
    <property type="match status" value="1"/>
</dbReference>
<comment type="function">
    <text evidence="12">Flavin transferase that catalyzes the transfer of the FMN moiety of FAD and its covalent binding to the hydroxyl group of a threonine residue in a target flavoprotein.</text>
</comment>
<dbReference type="PIRSF" id="PIRSF006268">
    <property type="entry name" value="ApbE"/>
    <property type="match status" value="1"/>
</dbReference>
<feature type="region of interest" description="Disordered" evidence="13">
    <location>
        <begin position="30"/>
        <end position="49"/>
    </location>
</feature>
<keyword evidence="8 11" id="KW-0460">Magnesium</keyword>
<dbReference type="PANTHER" id="PTHR30040:SF2">
    <property type="entry name" value="FAD:PROTEIN FMN TRANSFERASE"/>
    <property type="match status" value="1"/>
</dbReference>
<dbReference type="EMBL" id="JAFBDT010000009">
    <property type="protein sequence ID" value="MBM7561870.1"/>
    <property type="molecule type" value="Genomic_DNA"/>
</dbReference>
<dbReference type="PANTHER" id="PTHR30040">
    <property type="entry name" value="THIAMINE BIOSYNTHESIS LIPOPROTEIN APBE"/>
    <property type="match status" value="1"/>
</dbReference>
<dbReference type="EC" id="2.7.1.180" evidence="2 11"/>
<keyword evidence="12" id="KW-0997">Cell inner membrane</keyword>
<keyword evidence="4 11" id="KW-0285">Flavoprotein</keyword>
<dbReference type="InterPro" id="IPR003374">
    <property type="entry name" value="ApbE-like_sf"/>
</dbReference>
<gene>
    <name evidence="14" type="ORF">JOC49_001411</name>
</gene>
<comment type="similarity">
    <text evidence="11 12">Belongs to the ApbE family.</text>
</comment>
<evidence type="ECO:0000256" key="5">
    <source>
        <dbReference type="ARBA" id="ARBA00022679"/>
    </source>
</evidence>
<evidence type="ECO:0000256" key="3">
    <source>
        <dbReference type="ARBA" id="ARBA00016337"/>
    </source>
</evidence>
<keyword evidence="7 11" id="KW-0274">FAD</keyword>
<keyword evidence="15" id="KW-1185">Reference proteome</keyword>
<comment type="catalytic activity">
    <reaction evidence="10 11 12">
        <text>L-threonyl-[protein] + FAD = FMN-L-threonyl-[protein] + AMP + H(+)</text>
        <dbReference type="Rhea" id="RHEA:36847"/>
        <dbReference type="Rhea" id="RHEA-COMP:11060"/>
        <dbReference type="Rhea" id="RHEA-COMP:11061"/>
        <dbReference type="ChEBI" id="CHEBI:15378"/>
        <dbReference type="ChEBI" id="CHEBI:30013"/>
        <dbReference type="ChEBI" id="CHEBI:57692"/>
        <dbReference type="ChEBI" id="CHEBI:74257"/>
        <dbReference type="ChEBI" id="CHEBI:456215"/>
        <dbReference type="EC" id="2.7.1.180"/>
    </reaction>
</comment>
<dbReference type="Proteomes" id="UP000767854">
    <property type="component" value="Unassembled WGS sequence"/>
</dbReference>
<keyword evidence="12 14" id="KW-0449">Lipoprotein</keyword>
<evidence type="ECO:0000256" key="13">
    <source>
        <dbReference type="SAM" id="MobiDB-lite"/>
    </source>
</evidence>
<protein>
    <recommendedName>
        <fullName evidence="3 11">FAD:protein FMN transferase</fullName>
        <ecNumber evidence="2 11">2.7.1.180</ecNumber>
    </recommendedName>
    <alternativeName>
        <fullName evidence="9 11">Flavin transferase</fullName>
    </alternativeName>
</protein>
<evidence type="ECO:0000313" key="14">
    <source>
        <dbReference type="EMBL" id="MBM7561870.1"/>
    </source>
</evidence>
<evidence type="ECO:0000256" key="12">
    <source>
        <dbReference type="RuleBase" id="RU363002"/>
    </source>
</evidence>
<dbReference type="SUPFAM" id="SSF143631">
    <property type="entry name" value="ApbE-like"/>
    <property type="match status" value="1"/>
</dbReference>
<evidence type="ECO:0000256" key="6">
    <source>
        <dbReference type="ARBA" id="ARBA00022723"/>
    </source>
</evidence>
<dbReference type="InterPro" id="IPR024932">
    <property type="entry name" value="ApbE"/>
</dbReference>
<evidence type="ECO:0000256" key="8">
    <source>
        <dbReference type="ARBA" id="ARBA00022842"/>
    </source>
</evidence>
<dbReference type="RefSeq" id="WP_204663793.1">
    <property type="nucleotide sequence ID" value="NZ_JAFBDT010000009.1"/>
</dbReference>
<comment type="cofactor">
    <cofactor evidence="1 12">
        <name>Mg(2+)</name>
        <dbReference type="ChEBI" id="CHEBI:18420"/>
    </cofactor>
</comment>
<keyword evidence="5 11" id="KW-0808">Transferase</keyword>
<evidence type="ECO:0000256" key="7">
    <source>
        <dbReference type="ARBA" id="ARBA00022827"/>
    </source>
</evidence>
<dbReference type="PROSITE" id="PS51257">
    <property type="entry name" value="PROKAR_LIPOPROTEIN"/>
    <property type="match status" value="1"/>
</dbReference>
<organism evidence="14 15">
    <name type="scientific">Fusibacter tunisiensis</name>
    <dbReference type="NCBI Taxonomy" id="1008308"/>
    <lineage>
        <taxon>Bacteria</taxon>
        <taxon>Bacillati</taxon>
        <taxon>Bacillota</taxon>
        <taxon>Clostridia</taxon>
        <taxon>Eubacteriales</taxon>
        <taxon>Eubacteriales Family XII. Incertae Sedis</taxon>
        <taxon>Fusibacter</taxon>
    </lineage>
</organism>
<evidence type="ECO:0000256" key="10">
    <source>
        <dbReference type="ARBA" id="ARBA00048540"/>
    </source>
</evidence>
<comment type="caution">
    <text evidence="14">The sequence shown here is derived from an EMBL/GenBank/DDBJ whole genome shotgun (WGS) entry which is preliminary data.</text>
</comment>
<sequence length="368" mass="40641">MKEMKRIGIFLVLLMSLGVLSGCQTKETSSEELPYARSESSVRKDKTTDRTITTQESYQLATRITISIYDEKEAPNSIFDAIFDLIAGYEDMISRNITDSYVSRINQAAGDAPVSVPDDLFNLIHQGITYADLSQGAFDISIGPLVNLWGIGTYEAKVPESSELEKALSKVDYHKIELDYDTKTVFLNEKDMFLDLGAIAKGYIADEIKALILEKGYTNAIINLGGNVLMVGNKPNSDYWSVGIRDPLSDSGTSLGILELNDNSVVSSGVYERFFEENGVRYHHLINPNTGYPEQNDLLAISIVSDVSVDGDALSTAVFVLGVEKGYELVESLEGVEALFIQSDKDIIVTPGLKSKFRLIDDTYKLVY</sequence>
<evidence type="ECO:0000256" key="1">
    <source>
        <dbReference type="ARBA" id="ARBA00001946"/>
    </source>
</evidence>
<reference evidence="14 15" key="1">
    <citation type="submission" date="2021-01" db="EMBL/GenBank/DDBJ databases">
        <title>Genomic Encyclopedia of Type Strains, Phase IV (KMG-IV): sequencing the most valuable type-strain genomes for metagenomic binning, comparative biology and taxonomic classification.</title>
        <authorList>
            <person name="Goeker M."/>
        </authorList>
    </citation>
    <scope>NUCLEOTIDE SEQUENCE [LARGE SCALE GENOMIC DNA]</scope>
    <source>
        <strain evidence="14 15">DSM 24436</strain>
    </source>
</reference>
<name>A0ABS2MR42_9FIRM</name>
<keyword evidence="12" id="KW-1003">Cell membrane</keyword>
<keyword evidence="6 11" id="KW-0479">Metal-binding</keyword>
<evidence type="ECO:0000256" key="2">
    <source>
        <dbReference type="ARBA" id="ARBA00011955"/>
    </source>
</evidence>
<evidence type="ECO:0000256" key="11">
    <source>
        <dbReference type="PIRNR" id="PIRNR006268"/>
    </source>
</evidence>